<dbReference type="SUPFAM" id="SSF48350">
    <property type="entry name" value="GTPase activation domain, GAP"/>
    <property type="match status" value="1"/>
</dbReference>
<evidence type="ECO:0000313" key="2">
    <source>
        <dbReference type="EMBL" id="PCH35517.1"/>
    </source>
</evidence>
<dbReference type="Gene3D" id="1.10.555.10">
    <property type="entry name" value="Rho GTPase activation protein"/>
    <property type="match status" value="1"/>
</dbReference>
<feature type="region of interest" description="Disordered" evidence="1">
    <location>
        <begin position="357"/>
        <end position="409"/>
    </location>
</feature>
<proteinExistence type="predicted"/>
<dbReference type="AlphaFoldDB" id="A0A2H3JHM7"/>
<protein>
    <recommendedName>
        <fullName evidence="4">Rho-GAP domain-containing protein</fullName>
    </recommendedName>
</protein>
<feature type="region of interest" description="Disordered" evidence="1">
    <location>
        <begin position="1"/>
        <end position="20"/>
    </location>
</feature>
<gene>
    <name evidence="2" type="ORF">WOLCODRAFT_156212</name>
</gene>
<accession>A0A2H3JHM7</accession>
<evidence type="ECO:0000313" key="3">
    <source>
        <dbReference type="Proteomes" id="UP000218811"/>
    </source>
</evidence>
<dbReference type="OrthoDB" id="79452at2759"/>
<feature type="compositionally biased region" description="Low complexity" evidence="1">
    <location>
        <begin position="391"/>
        <end position="401"/>
    </location>
</feature>
<dbReference type="Proteomes" id="UP000218811">
    <property type="component" value="Unassembled WGS sequence"/>
</dbReference>
<feature type="compositionally biased region" description="Low complexity" evidence="1">
    <location>
        <begin position="297"/>
        <end position="307"/>
    </location>
</feature>
<organism evidence="2 3">
    <name type="scientific">Wolfiporia cocos (strain MD-104)</name>
    <name type="common">Brown rot fungus</name>
    <dbReference type="NCBI Taxonomy" id="742152"/>
    <lineage>
        <taxon>Eukaryota</taxon>
        <taxon>Fungi</taxon>
        <taxon>Dikarya</taxon>
        <taxon>Basidiomycota</taxon>
        <taxon>Agaricomycotina</taxon>
        <taxon>Agaricomycetes</taxon>
        <taxon>Polyporales</taxon>
        <taxon>Phaeolaceae</taxon>
        <taxon>Wolfiporia</taxon>
    </lineage>
</organism>
<keyword evidence="3" id="KW-1185">Reference proteome</keyword>
<reference evidence="2 3" key="1">
    <citation type="journal article" date="2012" name="Science">
        <title>The Paleozoic origin of enzymatic lignin decomposition reconstructed from 31 fungal genomes.</title>
        <authorList>
            <person name="Floudas D."/>
            <person name="Binder M."/>
            <person name="Riley R."/>
            <person name="Barry K."/>
            <person name="Blanchette R.A."/>
            <person name="Henrissat B."/>
            <person name="Martinez A.T."/>
            <person name="Otillar R."/>
            <person name="Spatafora J.W."/>
            <person name="Yadav J.S."/>
            <person name="Aerts A."/>
            <person name="Benoit I."/>
            <person name="Boyd A."/>
            <person name="Carlson A."/>
            <person name="Copeland A."/>
            <person name="Coutinho P.M."/>
            <person name="de Vries R.P."/>
            <person name="Ferreira P."/>
            <person name="Findley K."/>
            <person name="Foster B."/>
            <person name="Gaskell J."/>
            <person name="Glotzer D."/>
            <person name="Gorecki P."/>
            <person name="Heitman J."/>
            <person name="Hesse C."/>
            <person name="Hori C."/>
            <person name="Igarashi K."/>
            <person name="Jurgens J.A."/>
            <person name="Kallen N."/>
            <person name="Kersten P."/>
            <person name="Kohler A."/>
            <person name="Kuees U."/>
            <person name="Kumar T.K.A."/>
            <person name="Kuo A."/>
            <person name="LaButti K."/>
            <person name="Larrondo L.F."/>
            <person name="Lindquist E."/>
            <person name="Ling A."/>
            <person name="Lombard V."/>
            <person name="Lucas S."/>
            <person name="Lundell T."/>
            <person name="Martin R."/>
            <person name="McLaughlin D.J."/>
            <person name="Morgenstern I."/>
            <person name="Morin E."/>
            <person name="Murat C."/>
            <person name="Nagy L.G."/>
            <person name="Nolan M."/>
            <person name="Ohm R.A."/>
            <person name="Patyshakuliyeva A."/>
            <person name="Rokas A."/>
            <person name="Ruiz-Duenas F.J."/>
            <person name="Sabat G."/>
            <person name="Salamov A."/>
            <person name="Samejima M."/>
            <person name="Schmutz J."/>
            <person name="Slot J.C."/>
            <person name="St John F."/>
            <person name="Stenlid J."/>
            <person name="Sun H."/>
            <person name="Sun S."/>
            <person name="Syed K."/>
            <person name="Tsang A."/>
            <person name="Wiebenga A."/>
            <person name="Young D."/>
            <person name="Pisabarro A."/>
            <person name="Eastwood D.C."/>
            <person name="Martin F."/>
            <person name="Cullen D."/>
            <person name="Grigoriev I.V."/>
            <person name="Hibbett D.S."/>
        </authorList>
    </citation>
    <scope>NUCLEOTIDE SEQUENCE [LARGE SCALE GENOMIC DNA]</scope>
    <source>
        <strain evidence="2 3">MD-104</strain>
    </source>
</reference>
<feature type="compositionally biased region" description="Pro residues" evidence="1">
    <location>
        <begin position="285"/>
        <end position="296"/>
    </location>
</feature>
<dbReference type="EMBL" id="KB467854">
    <property type="protein sequence ID" value="PCH35517.1"/>
    <property type="molecule type" value="Genomic_DNA"/>
</dbReference>
<dbReference type="STRING" id="742152.A0A2H3JHM7"/>
<sequence>MLPRADSPHAGPHPPTHPHDKCHSLCVPLPAHSPGSPAACAHKRLSLPTQNLVQTPNIPTGILVNRVYPPMPATLLAPRVIPPGTPAIDTEDDRLAHACRQLPVSGSLRGLGLRLGPGVDVEMGWGRGDAGVARLPGVDAAPGESSIDNLHPTTMALDSDVPPALFWVPPPTLPHLRELAHLLRHVEQRLEDYINVDEFLAACKDEERAWAATSARIFGAPLEDVLACAATLTVLGGYTHEVPTVMHVCIEELYCTGIYQPDLFRALPDCTRLIELVHTFNQEAPPPAPVPVPPARSHPSSPRSNSASLLSLRHASMPNVCMLLCSFVNSLPVPLLLRTLHHALWQWCIRPGLDPRRRTDADADEAPPPSAPHSWQRHAHSVPHMPPTPTPTTAASHTPTPADEDEDDGTQVAVAHAVLQLLTLPALGLLTYLFVFFTQIPLCLHNGLAPEDITRIFAHRLLSRPSKPAVCALMTWLLARWVCIALFAKDDAAPAHAPTPVSQGRAVVRRTSVPAVRFCLVPDALDAPEYASEYAYGDGHVQKDGRGDAGTCGVDIPPAQKPPAWEDACTGRPYSLSMSSTTSVDTYASTVSSEGSTEHGYGYLHGHDGEEAQVRIVYPHDHDHDHNHDHDQDNRGHGGQYFVPCVAVRASKTPFVDEHEFLRVHNYFRADALPQHDDSESVYSTGKEESDDAIGTRVERRDAATPCPLVPMSPQPDAAAAAYSCELSSALKHISKLEGELAQTKAKVRTTDVDTDADEARMPVPANAEEVRMRLQMALHERDDAQKLMREFKKFIDDVLEK</sequence>
<evidence type="ECO:0000256" key="1">
    <source>
        <dbReference type="SAM" id="MobiDB-lite"/>
    </source>
</evidence>
<feature type="region of interest" description="Disordered" evidence="1">
    <location>
        <begin position="285"/>
        <end position="307"/>
    </location>
</feature>
<dbReference type="OMA" id="HERDDAQ"/>
<name>A0A2H3JHM7_WOLCO</name>
<evidence type="ECO:0008006" key="4">
    <source>
        <dbReference type="Google" id="ProtNLM"/>
    </source>
</evidence>
<dbReference type="InterPro" id="IPR008936">
    <property type="entry name" value="Rho_GTPase_activation_prot"/>
</dbReference>